<dbReference type="OrthoDB" id="3746662at2"/>
<dbReference type="GO" id="GO:0016747">
    <property type="term" value="F:acyltransferase activity, transferring groups other than amino-acyl groups"/>
    <property type="evidence" value="ECO:0007669"/>
    <property type="project" value="InterPro"/>
</dbReference>
<organism evidence="3 4">
    <name type="scientific">Bifidobacterium parmae</name>
    <dbReference type="NCBI Taxonomy" id="361854"/>
    <lineage>
        <taxon>Bacteria</taxon>
        <taxon>Bacillati</taxon>
        <taxon>Actinomycetota</taxon>
        <taxon>Actinomycetes</taxon>
        <taxon>Bifidobacteriales</taxon>
        <taxon>Bifidobacteriaceae</taxon>
        <taxon>Bifidobacterium</taxon>
    </lineage>
</organism>
<evidence type="ECO:0000313" key="3">
    <source>
        <dbReference type="EMBL" id="PLS25959.1"/>
    </source>
</evidence>
<proteinExistence type="predicted"/>
<feature type="transmembrane region" description="Helical" evidence="1">
    <location>
        <begin position="211"/>
        <end position="232"/>
    </location>
</feature>
<keyword evidence="3" id="KW-0808">Transferase</keyword>
<dbReference type="PANTHER" id="PTHR37312:SF1">
    <property type="entry name" value="MEMBRANE-BOUND ACYLTRANSFERASE YKRP-RELATED"/>
    <property type="match status" value="1"/>
</dbReference>
<protein>
    <submittedName>
        <fullName evidence="3">Acyltransferase</fullName>
    </submittedName>
</protein>
<feature type="transmembrane region" description="Helical" evidence="1">
    <location>
        <begin position="81"/>
        <end position="102"/>
    </location>
</feature>
<gene>
    <name evidence="3" type="ORF">Uis4E_2236</name>
</gene>
<dbReference type="AlphaFoldDB" id="A0A2N5IVG9"/>
<feature type="transmembrane region" description="Helical" evidence="1">
    <location>
        <begin position="177"/>
        <end position="199"/>
    </location>
</feature>
<feature type="transmembrane region" description="Helical" evidence="1">
    <location>
        <begin position="122"/>
        <end position="141"/>
    </location>
</feature>
<dbReference type="Pfam" id="PF01757">
    <property type="entry name" value="Acyl_transf_3"/>
    <property type="match status" value="1"/>
</dbReference>
<dbReference type="InterPro" id="IPR052734">
    <property type="entry name" value="Nod_factor_acetyltransferase"/>
</dbReference>
<feature type="transmembrane region" description="Helical" evidence="1">
    <location>
        <begin position="277"/>
        <end position="296"/>
    </location>
</feature>
<evidence type="ECO:0000259" key="2">
    <source>
        <dbReference type="Pfam" id="PF01757"/>
    </source>
</evidence>
<feature type="domain" description="Acyltransferase 3" evidence="2">
    <location>
        <begin position="22"/>
        <end position="321"/>
    </location>
</feature>
<dbReference type="InterPro" id="IPR002656">
    <property type="entry name" value="Acyl_transf_3_dom"/>
</dbReference>
<keyword evidence="1" id="KW-0472">Membrane</keyword>
<keyword evidence="4" id="KW-1185">Reference proteome</keyword>
<sequence>MTGGMRMARHTRESAAHPQRVASIDLLRVLGIIAVVATHAFALTPTRRLLLFTWQVPLFFLLSGYFFRFDRAFGKDIETRARTLLVPYASWMVVVAVFNYGYQKTHQVPVTWDYLLSLVKGGHYIGAPFSAFWFFTALFFVRLYARALASVRPWLLGVGAAVALVLSVLIPEWLGDLWWAAGVAVPMLVFLAAGIAVRWAGTWIDDMQAAVWLKALAGAVMFVAGVVCYVVWPIPMDIKYADFGTPVVGIVGSCLLCGGLVLLFSAFTFWSAVVSTLAQAGVPVLFIHPTLILWLRDYVDSGMIRFVITVVVSFAIGLLINRSAKAKLLFG</sequence>
<reference evidence="3 4" key="1">
    <citation type="submission" date="2017-07" db="EMBL/GenBank/DDBJ databases">
        <title>Bifidobacterium novel species.</title>
        <authorList>
            <person name="Lugli G.A."/>
            <person name="Milani C."/>
            <person name="Duranti S."/>
            <person name="Mangifesta M."/>
        </authorList>
    </citation>
    <scope>NUCLEOTIDE SEQUENCE [LARGE SCALE GENOMIC DNA]</scope>
    <source>
        <strain evidence="3 4">77</strain>
    </source>
</reference>
<name>A0A2N5IVG9_9BIFI</name>
<feature type="transmembrane region" description="Helical" evidence="1">
    <location>
        <begin position="49"/>
        <end position="69"/>
    </location>
</feature>
<evidence type="ECO:0000256" key="1">
    <source>
        <dbReference type="SAM" id="Phobius"/>
    </source>
</evidence>
<keyword evidence="1" id="KW-0812">Transmembrane</keyword>
<comment type="caution">
    <text evidence="3">The sequence shown here is derived from an EMBL/GenBank/DDBJ whole genome shotgun (WGS) entry which is preliminary data.</text>
</comment>
<dbReference type="EMBL" id="NMWT01000039">
    <property type="protein sequence ID" value="PLS25959.1"/>
    <property type="molecule type" value="Genomic_DNA"/>
</dbReference>
<dbReference type="PANTHER" id="PTHR37312">
    <property type="entry name" value="MEMBRANE-BOUND ACYLTRANSFERASE YKRP-RELATED"/>
    <property type="match status" value="1"/>
</dbReference>
<feature type="transmembrane region" description="Helical" evidence="1">
    <location>
        <begin position="247"/>
        <end position="270"/>
    </location>
</feature>
<evidence type="ECO:0000313" key="4">
    <source>
        <dbReference type="Proteomes" id="UP000235034"/>
    </source>
</evidence>
<feature type="transmembrane region" description="Helical" evidence="1">
    <location>
        <begin position="153"/>
        <end position="171"/>
    </location>
</feature>
<accession>A0A2N5IVG9</accession>
<keyword evidence="3" id="KW-0012">Acyltransferase</keyword>
<keyword evidence="1" id="KW-1133">Transmembrane helix</keyword>
<feature type="transmembrane region" description="Helical" evidence="1">
    <location>
        <begin position="21"/>
        <end position="43"/>
    </location>
</feature>
<dbReference type="Proteomes" id="UP000235034">
    <property type="component" value="Unassembled WGS sequence"/>
</dbReference>
<feature type="transmembrane region" description="Helical" evidence="1">
    <location>
        <begin position="302"/>
        <end position="320"/>
    </location>
</feature>